<gene>
    <name evidence="2" type="ORF">GCM10023196_080170</name>
</gene>
<proteinExistence type="predicted"/>
<sequence length="61" mass="6826">MPRQIAAGLSDPSISLLEGRIRRLETEVALLAHAVQALTRELTERREEADDAASSRRDRAR</sequence>
<evidence type="ECO:0000256" key="1">
    <source>
        <dbReference type="SAM" id="MobiDB-lite"/>
    </source>
</evidence>
<dbReference type="EMBL" id="BAABHK010000015">
    <property type="protein sequence ID" value="GAA4635291.1"/>
    <property type="molecule type" value="Genomic_DNA"/>
</dbReference>
<dbReference type="RefSeq" id="WP_345438251.1">
    <property type="nucleotide sequence ID" value="NZ_BAABHK010000015.1"/>
</dbReference>
<organism evidence="2 3">
    <name type="scientific">Actinoallomurus vinaceus</name>
    <dbReference type="NCBI Taxonomy" id="1080074"/>
    <lineage>
        <taxon>Bacteria</taxon>
        <taxon>Bacillati</taxon>
        <taxon>Actinomycetota</taxon>
        <taxon>Actinomycetes</taxon>
        <taxon>Streptosporangiales</taxon>
        <taxon>Thermomonosporaceae</taxon>
        <taxon>Actinoallomurus</taxon>
    </lineage>
</organism>
<comment type="caution">
    <text evidence="2">The sequence shown here is derived from an EMBL/GenBank/DDBJ whole genome shotgun (WGS) entry which is preliminary data.</text>
</comment>
<evidence type="ECO:0000313" key="2">
    <source>
        <dbReference type="EMBL" id="GAA4635291.1"/>
    </source>
</evidence>
<evidence type="ECO:0000313" key="3">
    <source>
        <dbReference type="Proteomes" id="UP001501442"/>
    </source>
</evidence>
<reference evidence="3" key="1">
    <citation type="journal article" date="2019" name="Int. J. Syst. Evol. Microbiol.">
        <title>The Global Catalogue of Microorganisms (GCM) 10K type strain sequencing project: providing services to taxonomists for standard genome sequencing and annotation.</title>
        <authorList>
            <consortium name="The Broad Institute Genomics Platform"/>
            <consortium name="The Broad Institute Genome Sequencing Center for Infectious Disease"/>
            <person name="Wu L."/>
            <person name="Ma J."/>
        </authorList>
    </citation>
    <scope>NUCLEOTIDE SEQUENCE [LARGE SCALE GENOMIC DNA]</scope>
    <source>
        <strain evidence="3">JCM 17939</strain>
    </source>
</reference>
<feature type="region of interest" description="Disordered" evidence="1">
    <location>
        <begin position="41"/>
        <end position="61"/>
    </location>
</feature>
<name>A0ABP8UMH8_9ACTN</name>
<protein>
    <submittedName>
        <fullName evidence="2">Uncharacterized protein</fullName>
    </submittedName>
</protein>
<accession>A0ABP8UMH8</accession>
<keyword evidence="3" id="KW-1185">Reference proteome</keyword>
<dbReference type="Proteomes" id="UP001501442">
    <property type="component" value="Unassembled WGS sequence"/>
</dbReference>